<feature type="transmembrane region" description="Helical" evidence="1">
    <location>
        <begin position="124"/>
        <end position="146"/>
    </location>
</feature>
<keyword evidence="3" id="KW-1185">Reference proteome</keyword>
<name>A0ABW0U137_9BACL</name>
<evidence type="ECO:0008006" key="4">
    <source>
        <dbReference type="Google" id="ProtNLM"/>
    </source>
</evidence>
<feature type="transmembrane region" description="Helical" evidence="1">
    <location>
        <begin position="86"/>
        <end position="104"/>
    </location>
</feature>
<evidence type="ECO:0000313" key="2">
    <source>
        <dbReference type="EMBL" id="MFC5604264.1"/>
    </source>
</evidence>
<feature type="transmembrane region" description="Helical" evidence="1">
    <location>
        <begin position="185"/>
        <end position="213"/>
    </location>
</feature>
<feature type="transmembrane region" description="Helical" evidence="1">
    <location>
        <begin position="225"/>
        <end position="244"/>
    </location>
</feature>
<feature type="transmembrane region" description="Helical" evidence="1">
    <location>
        <begin position="158"/>
        <end position="179"/>
    </location>
</feature>
<evidence type="ECO:0000313" key="3">
    <source>
        <dbReference type="Proteomes" id="UP001596071"/>
    </source>
</evidence>
<accession>A0ABW0U137</accession>
<comment type="caution">
    <text evidence="2">The sequence shown here is derived from an EMBL/GenBank/DDBJ whole genome shotgun (WGS) entry which is preliminary data.</text>
</comment>
<reference evidence="3" key="1">
    <citation type="journal article" date="2019" name="Int. J. Syst. Evol. Microbiol.">
        <title>The Global Catalogue of Microorganisms (GCM) 10K type strain sequencing project: providing services to taxonomists for standard genome sequencing and annotation.</title>
        <authorList>
            <consortium name="The Broad Institute Genomics Platform"/>
            <consortium name="The Broad Institute Genome Sequencing Center for Infectious Disease"/>
            <person name="Wu L."/>
            <person name="Ma J."/>
        </authorList>
    </citation>
    <scope>NUCLEOTIDE SEQUENCE [LARGE SCALE GENOMIC DNA]</scope>
    <source>
        <strain evidence="3">KACC 11299</strain>
    </source>
</reference>
<dbReference type="Proteomes" id="UP001596071">
    <property type="component" value="Unassembled WGS sequence"/>
</dbReference>
<sequence length="259" mass="28291">MTCTNCGNKHANGRFCGSCGMRIAETGEVFQDGQTVVDATVVNAESNVHLENVGNLTKEYWSYFVQHLKHPSLSLTTKNDEFRNGFISLLLYAIIFGLSFFTALKGMALESIGADGSPSFSSVFLNVAGFVAICIAIISFGLFIIGKNFGPAYPFKQTLTLYGAHSLPAIVIVAVALFLLLMKSYWYGIFLLILSFIYILMLSPGYVISVLLSKKPKGIDPLHGYAAYTVFVIILFGLLFKLLVDSTVGTYLAELKAML</sequence>
<protein>
    <recommendedName>
        <fullName evidence="4">Zinc-ribbon domain-containing protein</fullName>
    </recommendedName>
</protein>
<dbReference type="RefSeq" id="WP_381445840.1">
    <property type="nucleotide sequence ID" value="NZ_JBHSNP010000027.1"/>
</dbReference>
<organism evidence="2 3">
    <name type="scientific">Sporosarcina koreensis</name>
    <dbReference type="NCBI Taxonomy" id="334735"/>
    <lineage>
        <taxon>Bacteria</taxon>
        <taxon>Bacillati</taxon>
        <taxon>Bacillota</taxon>
        <taxon>Bacilli</taxon>
        <taxon>Bacillales</taxon>
        <taxon>Caryophanaceae</taxon>
        <taxon>Sporosarcina</taxon>
    </lineage>
</organism>
<keyword evidence="1" id="KW-0812">Transmembrane</keyword>
<evidence type="ECO:0000256" key="1">
    <source>
        <dbReference type="SAM" id="Phobius"/>
    </source>
</evidence>
<proteinExistence type="predicted"/>
<dbReference type="EMBL" id="JBHSNP010000027">
    <property type="protein sequence ID" value="MFC5604264.1"/>
    <property type="molecule type" value="Genomic_DNA"/>
</dbReference>
<gene>
    <name evidence="2" type="ORF">ACFPTP_13625</name>
</gene>
<keyword evidence="1" id="KW-0472">Membrane</keyword>
<keyword evidence="1" id="KW-1133">Transmembrane helix</keyword>